<dbReference type="AlphaFoldDB" id="A0A4V2SKV3"/>
<proteinExistence type="predicted"/>
<comment type="caution">
    <text evidence="3">The sequence shown here is derived from an EMBL/GenBank/DDBJ whole genome shotgun (WGS) entry which is preliminary data.</text>
</comment>
<name>A0A4V2SKV3_RHOAD</name>
<dbReference type="Proteomes" id="UP000295733">
    <property type="component" value="Unassembled WGS sequence"/>
</dbReference>
<dbReference type="Pfam" id="PF02922">
    <property type="entry name" value="CBM_48"/>
    <property type="match status" value="1"/>
</dbReference>
<reference evidence="3 4" key="1">
    <citation type="submission" date="2019-03" db="EMBL/GenBank/DDBJ databases">
        <title>Genomic Encyclopedia of Type Strains, Phase IV (KMG-IV): sequencing the most valuable type-strain genomes for metagenomic binning, comparative biology and taxonomic classification.</title>
        <authorList>
            <person name="Goeker M."/>
        </authorList>
    </citation>
    <scope>NUCLEOTIDE SEQUENCE [LARGE SCALE GENOMIC DNA]</scope>
    <source>
        <strain evidence="3 4">DSM 2781</strain>
    </source>
</reference>
<dbReference type="SUPFAM" id="SSF81296">
    <property type="entry name" value="E set domains"/>
    <property type="match status" value="2"/>
</dbReference>
<accession>A0A4V2SKV3</accession>
<evidence type="ECO:0000313" key="4">
    <source>
        <dbReference type="Proteomes" id="UP000295733"/>
    </source>
</evidence>
<dbReference type="GO" id="GO:0004553">
    <property type="term" value="F:hydrolase activity, hydrolyzing O-glycosyl compounds"/>
    <property type="evidence" value="ECO:0007669"/>
    <property type="project" value="InterPro"/>
</dbReference>
<dbReference type="RefSeq" id="WP_425057188.1">
    <property type="nucleotide sequence ID" value="NZ_SLXL01000014.1"/>
</dbReference>
<dbReference type="InterPro" id="IPR014756">
    <property type="entry name" value="Ig_E-set"/>
</dbReference>
<dbReference type="InterPro" id="IPR044143">
    <property type="entry name" value="GlgB_N_E_set_prok"/>
</dbReference>
<dbReference type="InterPro" id="IPR013783">
    <property type="entry name" value="Ig-like_fold"/>
</dbReference>
<dbReference type="InterPro" id="IPR054169">
    <property type="entry name" value="GlgB_N"/>
</dbReference>
<organism evidence="3 4">
    <name type="scientific">Rhodovulum adriaticum</name>
    <name type="common">Rhodopseudomonas adriatica</name>
    <dbReference type="NCBI Taxonomy" id="35804"/>
    <lineage>
        <taxon>Bacteria</taxon>
        <taxon>Pseudomonadati</taxon>
        <taxon>Pseudomonadota</taxon>
        <taxon>Alphaproteobacteria</taxon>
        <taxon>Rhodobacterales</taxon>
        <taxon>Paracoccaceae</taxon>
        <taxon>Rhodovulum</taxon>
    </lineage>
</organism>
<dbReference type="EMBL" id="SLXL01000014">
    <property type="protein sequence ID" value="TCP21046.1"/>
    <property type="molecule type" value="Genomic_DNA"/>
</dbReference>
<feature type="domain" description="Glycoside hydrolase family 13 N-terminal" evidence="1">
    <location>
        <begin position="129"/>
        <end position="173"/>
    </location>
</feature>
<protein>
    <submittedName>
        <fullName evidence="3">Putative carbohydrate-binding protein with CBM48</fullName>
    </submittedName>
</protein>
<dbReference type="GO" id="GO:0005975">
    <property type="term" value="P:carbohydrate metabolic process"/>
    <property type="evidence" value="ECO:0007669"/>
    <property type="project" value="InterPro"/>
</dbReference>
<dbReference type="InterPro" id="IPR004193">
    <property type="entry name" value="Glyco_hydro_13_N"/>
</dbReference>
<sequence length="176" mass="19542">MTRRTPPDTTAFPAPDQARRVQAGLHDDPFAVLGPHMHQGGRHVAVFHPGLATLEALTDDKVYALSRHPDAPDLFSGPFPCAGVYRLRATDGDGHVWDFDDPYRFGPVIGEMDEYLLGEGTHQRLWQVLGAHVLVHEGVSGTHFAVWAPNARRVSVVGPFNQWDGRRHPMRRRGAT</sequence>
<gene>
    <name evidence="3" type="ORF">EV656_11465</name>
</gene>
<dbReference type="CDD" id="cd02855">
    <property type="entry name" value="E_set_GBE_prok_N"/>
    <property type="match status" value="1"/>
</dbReference>
<feature type="domain" description="1,4-alpha-glucan branching enzyme GlgB N-terminal" evidence="2">
    <location>
        <begin position="16"/>
        <end position="103"/>
    </location>
</feature>
<evidence type="ECO:0000313" key="3">
    <source>
        <dbReference type="EMBL" id="TCP21046.1"/>
    </source>
</evidence>
<evidence type="ECO:0000259" key="1">
    <source>
        <dbReference type="Pfam" id="PF02922"/>
    </source>
</evidence>
<feature type="non-terminal residue" evidence="3">
    <location>
        <position position="176"/>
    </location>
</feature>
<keyword evidence="4" id="KW-1185">Reference proteome</keyword>
<dbReference type="Pfam" id="PF22019">
    <property type="entry name" value="GlgB_N"/>
    <property type="match status" value="1"/>
</dbReference>
<evidence type="ECO:0000259" key="2">
    <source>
        <dbReference type="Pfam" id="PF22019"/>
    </source>
</evidence>
<dbReference type="Gene3D" id="2.60.40.10">
    <property type="entry name" value="Immunoglobulins"/>
    <property type="match status" value="1"/>
</dbReference>